<dbReference type="InterPro" id="IPR019734">
    <property type="entry name" value="TPR_rpt"/>
</dbReference>
<proteinExistence type="predicted"/>
<evidence type="ECO:0000313" key="4">
    <source>
        <dbReference type="Proteomes" id="UP001565200"/>
    </source>
</evidence>
<keyword evidence="4" id="KW-1185">Reference proteome</keyword>
<dbReference type="RefSeq" id="WP_369863784.1">
    <property type="nucleotide sequence ID" value="NZ_JBCLPP010000040.1"/>
</dbReference>
<dbReference type="Gene3D" id="2.30.30.940">
    <property type="match status" value="1"/>
</dbReference>
<sequence length="671" mass="76911">MEKEVSIDLENPEFQNVWKLIRFTRQSVFLTGKAGTGKSTFLKYICDNVRKEHVVLAPTGIAAVNVGGVTLHSFFRIPFKPLLPDDPEFDMKRMRDRMKYPKELINLIKNVELIVIDEISMVRADIIDFVDKILKVYTGNFREPFGGKQMLFVGDIFQLEPVVTGDMRDVLARYYPQPYFFNAGVFGDMKIVPVELLKVYRQTDSDFVGLLDRVRVGRPLRDDISRLNAKVIRRDDAKRDDGRMVMTLATTRDIVDNINSRRLDELHASEIVYTGMVKGDFPMNSLPTSIELVLKVGAQVVFIKNDPDRRWVNGTIGRVYDAQNDRLMVELDSGECHSVELSVWHNIKYEYDDKNRKVIEKELGSFTQFPVKLAWALTIHKSQGLTFKDVVVDVGHGTFAGGQTYVALSRCRSLEGLSLLSTLNERDIFVNPSVVDFSRLFNDSSLIKEALDKAKADDLYTAALDAVGEGDVERAFDLFVEASDYRDEWHNPAVRRLIRRKLSELGGFSRRCRELEDRLEEDRVKFRRLAAEYVSMGDECRREGMEPTPAIANYDKALSIYARCYEAWTGKGFTYAEINDRDEAINAFMNAYRIDAARFTAPCELGRLYFAADNLAEALNWYLIALDIDDRSVLLHEYMADLYEKVGDDEAVSRHRSEAAKLRKKQGRRKR</sequence>
<feature type="repeat" description="TPR" evidence="1">
    <location>
        <begin position="565"/>
        <end position="598"/>
    </location>
</feature>
<dbReference type="Pfam" id="PF05970">
    <property type="entry name" value="PIF1"/>
    <property type="match status" value="1"/>
</dbReference>
<dbReference type="SUPFAM" id="SSF52540">
    <property type="entry name" value="P-loop containing nucleoside triphosphate hydrolases"/>
    <property type="match status" value="2"/>
</dbReference>
<dbReference type="PROSITE" id="PS50005">
    <property type="entry name" value="TPR"/>
    <property type="match status" value="1"/>
</dbReference>
<dbReference type="EMBL" id="JBCLPP010000040">
    <property type="protein sequence ID" value="MEY8246301.1"/>
    <property type="molecule type" value="Genomic_DNA"/>
</dbReference>
<evidence type="ECO:0000313" key="3">
    <source>
        <dbReference type="EMBL" id="MEY8246301.1"/>
    </source>
</evidence>
<dbReference type="InterPro" id="IPR051055">
    <property type="entry name" value="PIF1_helicase"/>
</dbReference>
<dbReference type="InterPro" id="IPR011990">
    <property type="entry name" value="TPR-like_helical_dom_sf"/>
</dbReference>
<name>A0ABV4CZP4_9BACT</name>
<dbReference type="SMART" id="SM00028">
    <property type="entry name" value="TPR"/>
    <property type="match status" value="2"/>
</dbReference>
<evidence type="ECO:0000259" key="2">
    <source>
        <dbReference type="Pfam" id="PF05970"/>
    </source>
</evidence>
<dbReference type="CDD" id="cd18809">
    <property type="entry name" value="SF1_C_RecD"/>
    <property type="match status" value="1"/>
</dbReference>
<keyword evidence="1" id="KW-0802">TPR repeat</keyword>
<organism evidence="3 4">
    <name type="scientific">Heminiphilus faecis</name>
    <dbReference type="NCBI Taxonomy" id="2601703"/>
    <lineage>
        <taxon>Bacteria</taxon>
        <taxon>Pseudomonadati</taxon>
        <taxon>Bacteroidota</taxon>
        <taxon>Bacteroidia</taxon>
        <taxon>Bacteroidales</taxon>
        <taxon>Muribaculaceae</taxon>
        <taxon>Heminiphilus</taxon>
    </lineage>
</organism>
<dbReference type="InterPro" id="IPR010285">
    <property type="entry name" value="DNA_helicase_pif1-like_DEAD"/>
</dbReference>
<dbReference type="Gene3D" id="3.40.50.300">
    <property type="entry name" value="P-loop containing nucleotide triphosphate hydrolases"/>
    <property type="match status" value="1"/>
</dbReference>
<evidence type="ECO:0000256" key="1">
    <source>
        <dbReference type="PROSITE-ProRule" id="PRU00339"/>
    </source>
</evidence>
<gene>
    <name evidence="3" type="ORF">AAK873_11840</name>
</gene>
<dbReference type="PANTHER" id="PTHR47642">
    <property type="entry name" value="ATP-DEPENDENT DNA HELICASE"/>
    <property type="match status" value="1"/>
</dbReference>
<dbReference type="SUPFAM" id="SSF48452">
    <property type="entry name" value="TPR-like"/>
    <property type="match status" value="1"/>
</dbReference>
<comment type="caution">
    <text evidence="3">The sequence shown here is derived from an EMBL/GenBank/DDBJ whole genome shotgun (WGS) entry which is preliminary data.</text>
</comment>
<dbReference type="InterPro" id="IPR027417">
    <property type="entry name" value="P-loop_NTPase"/>
</dbReference>
<dbReference type="Gene3D" id="1.25.40.10">
    <property type="entry name" value="Tetratricopeptide repeat domain"/>
    <property type="match status" value="1"/>
</dbReference>
<dbReference type="Proteomes" id="UP001565200">
    <property type="component" value="Unassembled WGS sequence"/>
</dbReference>
<feature type="domain" description="DNA helicase Pif1-like DEAD-box helicase" evidence="2">
    <location>
        <begin position="24"/>
        <end position="169"/>
    </location>
</feature>
<dbReference type="PANTHER" id="PTHR47642:SF7">
    <property type="entry name" value="ATP-DEPENDENT DNA HELICASE PIF1"/>
    <property type="match status" value="1"/>
</dbReference>
<protein>
    <submittedName>
        <fullName evidence="3">AAA family ATPase</fullName>
    </submittedName>
</protein>
<reference evidence="3 4" key="1">
    <citation type="submission" date="2024-03" db="EMBL/GenBank/DDBJ databases">
        <title>Mouse gut bacterial collection (mGBC) of GemPharmatech.</title>
        <authorList>
            <person name="He Y."/>
            <person name="Dong L."/>
            <person name="Wu D."/>
            <person name="Gao X."/>
            <person name="Lin Z."/>
        </authorList>
    </citation>
    <scope>NUCLEOTIDE SEQUENCE [LARGE SCALE GENOMIC DNA]</scope>
    <source>
        <strain evidence="3 4">54-13</strain>
    </source>
</reference>
<accession>A0ABV4CZP4</accession>